<dbReference type="GO" id="GO:0005739">
    <property type="term" value="C:mitochondrion"/>
    <property type="evidence" value="ECO:0007669"/>
    <property type="project" value="UniProtKB-SubCell"/>
</dbReference>
<dbReference type="PANTHER" id="PTHR13113">
    <property type="entry name" value="ECSIT EVOLUTIONARILY CONSERVED SIGNALING INTERMEDIATE IN TOLL PATHWAYS"/>
    <property type="match status" value="1"/>
</dbReference>
<keyword evidence="10" id="KW-0496">Mitochondrion</keyword>
<comment type="caution">
    <text evidence="13">The sequence shown here is derived from an EMBL/GenBank/DDBJ whole genome shotgun (WGS) entry which is preliminary data.</text>
</comment>
<keyword evidence="11" id="KW-0539">Nucleus</keyword>
<evidence type="ECO:0000256" key="5">
    <source>
        <dbReference type="ARBA" id="ARBA00019998"/>
    </source>
</evidence>
<evidence type="ECO:0000313" key="14">
    <source>
        <dbReference type="Proteomes" id="UP001054945"/>
    </source>
</evidence>
<dbReference type="GO" id="GO:0005634">
    <property type="term" value="C:nucleus"/>
    <property type="evidence" value="ECO:0007669"/>
    <property type="project" value="UniProtKB-SubCell"/>
</dbReference>
<dbReference type="Pfam" id="PF14784">
    <property type="entry name" value="ECSIT_C"/>
    <property type="match status" value="1"/>
</dbReference>
<dbReference type="InterPro" id="IPR010418">
    <property type="entry name" value="ECSIT"/>
</dbReference>
<dbReference type="EMBL" id="BPLR01009016">
    <property type="protein sequence ID" value="GIY29035.1"/>
    <property type="molecule type" value="Genomic_DNA"/>
</dbReference>
<evidence type="ECO:0000256" key="1">
    <source>
        <dbReference type="ARBA" id="ARBA00004123"/>
    </source>
</evidence>
<dbReference type="AlphaFoldDB" id="A0AAV4S5X3"/>
<dbReference type="InterPro" id="IPR029342">
    <property type="entry name" value="ECIST_C"/>
</dbReference>
<evidence type="ECO:0000256" key="4">
    <source>
        <dbReference type="ARBA" id="ARBA00007674"/>
    </source>
</evidence>
<keyword evidence="7" id="KW-0399">Innate immunity</keyword>
<evidence type="ECO:0000256" key="8">
    <source>
        <dbReference type="ARBA" id="ARBA00022859"/>
    </source>
</evidence>
<name>A0AAV4S5X3_CAEEX</name>
<evidence type="ECO:0000256" key="2">
    <source>
        <dbReference type="ARBA" id="ARBA00004173"/>
    </source>
</evidence>
<evidence type="ECO:0000313" key="13">
    <source>
        <dbReference type="EMBL" id="GIY29035.1"/>
    </source>
</evidence>
<keyword evidence="6" id="KW-0963">Cytoplasm</keyword>
<dbReference type="GO" id="GO:0045087">
    <property type="term" value="P:innate immune response"/>
    <property type="evidence" value="ECO:0007669"/>
    <property type="project" value="UniProtKB-KW"/>
</dbReference>
<feature type="domain" description="ECSIT C-terminal" evidence="12">
    <location>
        <begin position="148"/>
        <end position="272"/>
    </location>
</feature>
<evidence type="ECO:0000259" key="12">
    <source>
        <dbReference type="SMART" id="SM01284"/>
    </source>
</evidence>
<evidence type="ECO:0000256" key="11">
    <source>
        <dbReference type="ARBA" id="ARBA00023242"/>
    </source>
</evidence>
<sequence>MEDFGITGDLQVYKKLMDVFPKGKMIPKNLIQAEFFHFARHQDCALNVLDKMEYSGVCPDKELGEIIVASFGKSSHVYKKYARMMYWMPKLRNINPFMLPDPLPDDGRELAKLALYKMSVDKRTKIEEYDAEQLEDSIDKTWIVSAQSPTQQKLIEEHPEEKAIFVEGPHLVWLKRISMSYYVLCADPKIYPNIEDEDDVDDVSDLPLYMFGDPKPKSLTLTPKSVHEQEDATIMAMCCTGTSSKDSVLSWIRFLRKSNPKLDNIPVLFKIRTSPSSLVSINIDKKNIKSEESSNEPDSKS</sequence>
<reference evidence="13 14" key="1">
    <citation type="submission" date="2021-06" db="EMBL/GenBank/DDBJ databases">
        <title>Caerostris extrusa draft genome.</title>
        <authorList>
            <person name="Kono N."/>
            <person name="Arakawa K."/>
        </authorList>
    </citation>
    <scope>NUCLEOTIDE SEQUENCE [LARGE SCALE GENOMIC DNA]</scope>
</reference>
<gene>
    <name evidence="13" type="primary">ECSIT</name>
    <name evidence="13" type="ORF">CEXT_373421</name>
</gene>
<dbReference type="InterPro" id="IPR046448">
    <property type="entry name" value="ECSIT_N"/>
</dbReference>
<evidence type="ECO:0000256" key="6">
    <source>
        <dbReference type="ARBA" id="ARBA00022490"/>
    </source>
</evidence>
<accession>A0AAV4S5X3</accession>
<dbReference type="Proteomes" id="UP001054945">
    <property type="component" value="Unassembled WGS sequence"/>
</dbReference>
<dbReference type="GO" id="GO:0007178">
    <property type="term" value="P:cell surface receptor protein serine/threonine kinase signaling pathway"/>
    <property type="evidence" value="ECO:0007669"/>
    <property type="project" value="TreeGrafter"/>
</dbReference>
<evidence type="ECO:0000256" key="9">
    <source>
        <dbReference type="ARBA" id="ARBA00022946"/>
    </source>
</evidence>
<keyword evidence="14" id="KW-1185">Reference proteome</keyword>
<dbReference type="SMART" id="SM01284">
    <property type="entry name" value="ECSIT_Cterm"/>
    <property type="match status" value="1"/>
</dbReference>
<evidence type="ECO:0000256" key="7">
    <source>
        <dbReference type="ARBA" id="ARBA00022588"/>
    </source>
</evidence>
<proteinExistence type="inferred from homology"/>
<dbReference type="Pfam" id="PF06239">
    <property type="entry name" value="ECSIT_N"/>
    <property type="match status" value="1"/>
</dbReference>
<protein>
    <recommendedName>
        <fullName evidence="5">Evolutionarily conserved signaling intermediate in Toll pathway, mitochondrial</fullName>
    </recommendedName>
</protein>
<keyword evidence="9" id="KW-0809">Transit peptide</keyword>
<comment type="subcellular location">
    <subcellularLocation>
        <location evidence="3">Cytoplasm</location>
    </subcellularLocation>
    <subcellularLocation>
        <location evidence="2">Mitochondrion</location>
    </subcellularLocation>
    <subcellularLocation>
        <location evidence="1">Nucleus</location>
    </subcellularLocation>
</comment>
<comment type="similarity">
    <text evidence="4">Belongs to the ECSIT family.</text>
</comment>
<keyword evidence="8" id="KW-0391">Immunity</keyword>
<dbReference type="PANTHER" id="PTHR13113:SF1">
    <property type="entry name" value="EVOLUTIONARILY CONSERVED SIGNALING INTERMEDIATE IN TOLL PATHWAY, MITOCHONDRIAL"/>
    <property type="match status" value="1"/>
</dbReference>
<evidence type="ECO:0000256" key="10">
    <source>
        <dbReference type="ARBA" id="ARBA00023128"/>
    </source>
</evidence>
<evidence type="ECO:0000256" key="3">
    <source>
        <dbReference type="ARBA" id="ARBA00004496"/>
    </source>
</evidence>
<organism evidence="13 14">
    <name type="scientific">Caerostris extrusa</name>
    <name type="common">Bark spider</name>
    <name type="synonym">Caerostris bankana</name>
    <dbReference type="NCBI Taxonomy" id="172846"/>
    <lineage>
        <taxon>Eukaryota</taxon>
        <taxon>Metazoa</taxon>
        <taxon>Ecdysozoa</taxon>
        <taxon>Arthropoda</taxon>
        <taxon>Chelicerata</taxon>
        <taxon>Arachnida</taxon>
        <taxon>Araneae</taxon>
        <taxon>Araneomorphae</taxon>
        <taxon>Entelegynae</taxon>
        <taxon>Araneoidea</taxon>
        <taxon>Araneidae</taxon>
        <taxon>Caerostris</taxon>
    </lineage>
</organism>